<dbReference type="OrthoDB" id="384974at2"/>
<dbReference type="InterPro" id="IPR013538">
    <property type="entry name" value="ASHA1/2-like_C"/>
</dbReference>
<comment type="similarity">
    <text evidence="1">Belongs to the AHA1 family.</text>
</comment>
<organism evidence="3 4">
    <name type="scientific">Mesonia phycicola</name>
    <dbReference type="NCBI Taxonomy" id="579105"/>
    <lineage>
        <taxon>Bacteria</taxon>
        <taxon>Pseudomonadati</taxon>
        <taxon>Bacteroidota</taxon>
        <taxon>Flavobacteriia</taxon>
        <taxon>Flavobacteriales</taxon>
        <taxon>Flavobacteriaceae</taxon>
        <taxon>Mesonia</taxon>
    </lineage>
</organism>
<evidence type="ECO:0000313" key="4">
    <source>
        <dbReference type="Proteomes" id="UP000184225"/>
    </source>
</evidence>
<evidence type="ECO:0000256" key="1">
    <source>
        <dbReference type="ARBA" id="ARBA00006817"/>
    </source>
</evidence>
<sequence length="139" mass="16037">MESITVETSLNVPVHQVWESWTNPKHIKQWNFPSSEWKCSQVTQQLEPGGEFSFKIEAKDKSKTIAVDGVYEIIIPKDEIVYLLEDGSKVSILFTEEGEETFVTKTFDADEDESTLDELEEFHQAILDNFKAHTEAYFK</sequence>
<feature type="domain" description="Activator of Hsp90 ATPase homologue 1/2-like C-terminal" evidence="2">
    <location>
        <begin position="11"/>
        <end position="133"/>
    </location>
</feature>
<dbReference type="AlphaFoldDB" id="A0A1M6BLP7"/>
<dbReference type="EMBL" id="FQYY01000002">
    <property type="protein sequence ID" value="SHI49586.1"/>
    <property type="molecule type" value="Genomic_DNA"/>
</dbReference>
<protein>
    <submittedName>
        <fullName evidence="3">Uncharacterized conserved protein YndB, AHSA1/START domain</fullName>
    </submittedName>
</protein>
<dbReference type="SUPFAM" id="SSF55961">
    <property type="entry name" value="Bet v1-like"/>
    <property type="match status" value="1"/>
</dbReference>
<evidence type="ECO:0000259" key="2">
    <source>
        <dbReference type="Pfam" id="PF08327"/>
    </source>
</evidence>
<dbReference type="Gene3D" id="3.30.530.20">
    <property type="match status" value="1"/>
</dbReference>
<evidence type="ECO:0000313" key="3">
    <source>
        <dbReference type="EMBL" id="SHI49586.1"/>
    </source>
</evidence>
<dbReference type="InterPro" id="IPR023393">
    <property type="entry name" value="START-like_dom_sf"/>
</dbReference>
<name>A0A1M6BLP7_9FLAO</name>
<dbReference type="Pfam" id="PF08327">
    <property type="entry name" value="AHSA1"/>
    <property type="match status" value="1"/>
</dbReference>
<dbReference type="RefSeq" id="WP_073148232.1">
    <property type="nucleotide sequence ID" value="NZ_FQYY01000002.1"/>
</dbReference>
<reference evidence="3 4" key="1">
    <citation type="submission" date="2016-11" db="EMBL/GenBank/DDBJ databases">
        <authorList>
            <person name="Jaros S."/>
            <person name="Januszkiewicz K."/>
            <person name="Wedrychowicz H."/>
        </authorList>
    </citation>
    <scope>NUCLEOTIDE SEQUENCE [LARGE SCALE GENOMIC DNA]</scope>
    <source>
        <strain evidence="3 4">DSM 21425</strain>
    </source>
</reference>
<accession>A0A1M6BLP7</accession>
<proteinExistence type="inferred from homology"/>
<keyword evidence="4" id="KW-1185">Reference proteome</keyword>
<gene>
    <name evidence="3" type="ORF">SAMN04488096_102115</name>
</gene>
<dbReference type="Proteomes" id="UP000184225">
    <property type="component" value="Unassembled WGS sequence"/>
</dbReference>
<dbReference type="STRING" id="579105.SAMN04488096_102115"/>